<feature type="domain" description="Lactate/malate dehydrogenase N-terminal" evidence="8">
    <location>
        <begin position="356"/>
        <end position="499"/>
    </location>
</feature>
<dbReference type="InterPro" id="IPR001252">
    <property type="entry name" value="Malate_DH_AS"/>
</dbReference>
<dbReference type="PRINTS" id="PR00081">
    <property type="entry name" value="GDHRDH"/>
</dbReference>
<sequence length="695" mass="74716">MSSASFPTRQLGANGPTVSALGFGTMGIGAYYGQTDQAQAFATLSRAAELGITFWDCADIYGSSRLAAEEVLGDWFTQTGRRAEIFLATKFGAIDLRPDAPKNVFAPCSDSAYIVQAFERSLARLKTDYVDLYYQHRVDPRVPIEVVLETLRPYVEQGKIKWLGLSECSPATLRRAKAVEGIGEKVVAVQMEYSLFDMEIETNGLLEAARETGVAVVAYSPLGRGLLTGRFRSREDLEEGDLRRMLPRFSEENFPKNIALVDHLQQIADKHNATSGQVTLAWMLAEHSDFFPIPGTRNVARLEENAHGAEIALSAEDVKDIRSWAAAANVQGDRKRAEHFSDGECISSEEWKVKVKAVVLGAAGGIGQPLSLLLKTNPAITELGLFDIVNTPGVAVDLSHIDTPAVVVGRLPPDDGLKAVLTGADIVVIPAGVPRKPGMTRDDLFKINGGIVKDLATGIATFCPKAFVLVISNPVNSTVPIVAEVFKHHKVYDPKRIFGVTTLDVVRASTFVAEIIGKTDVVREVAIPVVGGHSGVTIVPLLSQSSHPLPADLAKDKFDALVNRIQFGGDEVVKAKDGAGSATLSMAYAGFEFANKIIRAFKGEKGIVAPSFVALEADPTGGAALAKELATEIAFFSSNVELGPEGVAKIHPLGKITPGETELVKAAIPELQKNIDTGVTFCREKYEAEEKNPKL</sequence>
<keyword evidence="12" id="KW-1185">Reference proteome</keyword>
<dbReference type="EC" id="1.1.1.37" evidence="3"/>
<dbReference type="Gene3D" id="3.40.50.720">
    <property type="entry name" value="NAD(P)-binding Rossmann-like Domain"/>
    <property type="match status" value="1"/>
</dbReference>
<dbReference type="InterPro" id="IPR001236">
    <property type="entry name" value="Lactate/malate_DH_N"/>
</dbReference>
<dbReference type="PANTHER" id="PTHR11540:SF16">
    <property type="entry name" value="MALATE DEHYDROGENASE, MITOCHONDRIAL"/>
    <property type="match status" value="1"/>
</dbReference>
<evidence type="ECO:0000313" key="12">
    <source>
        <dbReference type="Proteomes" id="UP000623467"/>
    </source>
</evidence>
<dbReference type="InterPro" id="IPR036291">
    <property type="entry name" value="NAD(P)-bd_dom_sf"/>
</dbReference>
<keyword evidence="4" id="KW-0816">Tricarboxylic acid cycle</keyword>
<evidence type="ECO:0000259" key="8">
    <source>
        <dbReference type="Pfam" id="PF00056"/>
    </source>
</evidence>
<protein>
    <recommendedName>
        <fullName evidence="3">malate dehydrogenase</fullName>
        <ecNumber evidence="3">1.1.1.37</ecNumber>
    </recommendedName>
</protein>
<dbReference type="PANTHER" id="PTHR11540">
    <property type="entry name" value="MALATE AND LACTATE DEHYDROGENASE"/>
    <property type="match status" value="1"/>
</dbReference>
<comment type="similarity">
    <text evidence="1">Belongs to the LDH/MDH superfamily. MDH type 1 family.</text>
</comment>
<evidence type="ECO:0000259" key="9">
    <source>
        <dbReference type="Pfam" id="PF00248"/>
    </source>
</evidence>
<dbReference type="CDD" id="cd01337">
    <property type="entry name" value="MDH_glyoxysomal_mitochondrial"/>
    <property type="match status" value="1"/>
</dbReference>
<dbReference type="InterPro" id="IPR023210">
    <property type="entry name" value="NADP_OxRdtase_dom"/>
</dbReference>
<evidence type="ECO:0000256" key="1">
    <source>
        <dbReference type="ARBA" id="ARBA00008824"/>
    </source>
</evidence>
<evidence type="ECO:0000256" key="6">
    <source>
        <dbReference type="ARBA" id="ARBA00023027"/>
    </source>
</evidence>
<accession>A0A8H6TW34</accession>
<evidence type="ECO:0000256" key="7">
    <source>
        <dbReference type="ARBA" id="ARBA00048313"/>
    </source>
</evidence>
<evidence type="ECO:0000256" key="5">
    <source>
        <dbReference type="ARBA" id="ARBA00023002"/>
    </source>
</evidence>
<dbReference type="OrthoDB" id="4069699at2759"/>
<dbReference type="SUPFAM" id="SSF51430">
    <property type="entry name" value="NAD(P)-linked oxidoreductase"/>
    <property type="match status" value="1"/>
</dbReference>
<dbReference type="Gene3D" id="3.90.110.10">
    <property type="entry name" value="Lactate dehydrogenase/glycoside hydrolase, family 4, C-terminal"/>
    <property type="match status" value="1"/>
</dbReference>
<dbReference type="NCBIfam" id="TIGR01772">
    <property type="entry name" value="MDH_euk_gproteo"/>
    <property type="match status" value="1"/>
</dbReference>
<keyword evidence="5" id="KW-0560">Oxidoreductase</keyword>
<proteinExistence type="inferred from homology"/>
<comment type="caution">
    <text evidence="11">The sequence shown here is derived from an EMBL/GenBank/DDBJ whole genome shotgun (WGS) entry which is preliminary data.</text>
</comment>
<gene>
    <name evidence="11" type="ORF">MSAN_02523100</name>
</gene>
<dbReference type="Pfam" id="PF02866">
    <property type="entry name" value="Ldh_1_C"/>
    <property type="match status" value="1"/>
</dbReference>
<reference evidence="11" key="1">
    <citation type="submission" date="2020-05" db="EMBL/GenBank/DDBJ databases">
        <title>Mycena genomes resolve the evolution of fungal bioluminescence.</title>
        <authorList>
            <person name="Tsai I.J."/>
        </authorList>
    </citation>
    <scope>NUCLEOTIDE SEQUENCE</scope>
    <source>
        <strain evidence="11">160909Yilan</strain>
    </source>
</reference>
<dbReference type="GO" id="GO:0006099">
    <property type="term" value="P:tricarboxylic acid cycle"/>
    <property type="evidence" value="ECO:0007669"/>
    <property type="project" value="UniProtKB-KW"/>
</dbReference>
<dbReference type="EMBL" id="JACAZH010000116">
    <property type="protein sequence ID" value="KAF7324366.1"/>
    <property type="molecule type" value="Genomic_DNA"/>
</dbReference>
<comment type="catalytic activity">
    <reaction evidence="7">
        <text>(S)-malate + NAD(+) = oxaloacetate + NADH + H(+)</text>
        <dbReference type="Rhea" id="RHEA:21432"/>
        <dbReference type="ChEBI" id="CHEBI:15378"/>
        <dbReference type="ChEBI" id="CHEBI:15589"/>
        <dbReference type="ChEBI" id="CHEBI:16452"/>
        <dbReference type="ChEBI" id="CHEBI:57540"/>
        <dbReference type="ChEBI" id="CHEBI:57945"/>
        <dbReference type="EC" id="1.1.1.37"/>
    </reaction>
</comment>
<evidence type="ECO:0000259" key="10">
    <source>
        <dbReference type="Pfam" id="PF02866"/>
    </source>
</evidence>
<dbReference type="FunFam" id="3.40.50.720:FF:000013">
    <property type="entry name" value="Malate dehydrogenase"/>
    <property type="match status" value="1"/>
</dbReference>
<dbReference type="Proteomes" id="UP000623467">
    <property type="component" value="Unassembled WGS sequence"/>
</dbReference>
<name>A0A8H6TW34_9AGAR</name>
<dbReference type="Pfam" id="PF00056">
    <property type="entry name" value="Ldh_1_N"/>
    <property type="match status" value="1"/>
</dbReference>
<dbReference type="GO" id="GO:0005829">
    <property type="term" value="C:cytosol"/>
    <property type="evidence" value="ECO:0007669"/>
    <property type="project" value="TreeGrafter"/>
</dbReference>
<evidence type="ECO:0000256" key="2">
    <source>
        <dbReference type="ARBA" id="ARBA00011738"/>
    </source>
</evidence>
<dbReference type="InterPro" id="IPR010097">
    <property type="entry name" value="Malate_DH_type1"/>
</dbReference>
<keyword evidence="6" id="KW-0520">NAD</keyword>
<dbReference type="SUPFAM" id="SSF51735">
    <property type="entry name" value="NAD(P)-binding Rossmann-fold domains"/>
    <property type="match status" value="1"/>
</dbReference>
<dbReference type="SUPFAM" id="SSF56327">
    <property type="entry name" value="LDH C-terminal domain-like"/>
    <property type="match status" value="1"/>
</dbReference>
<dbReference type="InterPro" id="IPR002347">
    <property type="entry name" value="SDR_fam"/>
</dbReference>
<feature type="domain" description="NADP-dependent oxidoreductase" evidence="9">
    <location>
        <begin position="21"/>
        <end position="323"/>
    </location>
</feature>
<evidence type="ECO:0000256" key="3">
    <source>
        <dbReference type="ARBA" id="ARBA00012995"/>
    </source>
</evidence>
<dbReference type="GO" id="GO:0030060">
    <property type="term" value="F:L-malate dehydrogenase (NAD+) activity"/>
    <property type="evidence" value="ECO:0007669"/>
    <property type="project" value="UniProtKB-EC"/>
</dbReference>
<dbReference type="PROSITE" id="PS00068">
    <property type="entry name" value="MDH"/>
    <property type="match status" value="1"/>
</dbReference>
<evidence type="ECO:0000313" key="11">
    <source>
        <dbReference type="EMBL" id="KAF7324366.1"/>
    </source>
</evidence>
<dbReference type="Gene3D" id="3.20.20.100">
    <property type="entry name" value="NADP-dependent oxidoreductase domain"/>
    <property type="match status" value="1"/>
</dbReference>
<dbReference type="AlphaFoldDB" id="A0A8H6TW34"/>
<dbReference type="InterPro" id="IPR015955">
    <property type="entry name" value="Lactate_DH/Glyco_Ohase_4_C"/>
</dbReference>
<dbReference type="Pfam" id="PF00248">
    <property type="entry name" value="Aldo_ket_red"/>
    <property type="match status" value="1"/>
</dbReference>
<feature type="domain" description="Lactate/malate dehydrogenase C-terminal" evidence="10">
    <location>
        <begin position="501"/>
        <end position="681"/>
    </location>
</feature>
<dbReference type="InterPro" id="IPR022383">
    <property type="entry name" value="Lactate/malate_DH_C"/>
</dbReference>
<dbReference type="GO" id="GO:0006108">
    <property type="term" value="P:malate metabolic process"/>
    <property type="evidence" value="ECO:0007669"/>
    <property type="project" value="InterPro"/>
</dbReference>
<comment type="subunit">
    <text evidence="2">Homodimer.</text>
</comment>
<evidence type="ECO:0000256" key="4">
    <source>
        <dbReference type="ARBA" id="ARBA00022532"/>
    </source>
</evidence>
<dbReference type="FunFam" id="3.90.110.10:FF:000001">
    <property type="entry name" value="Malate dehydrogenase"/>
    <property type="match status" value="1"/>
</dbReference>
<organism evidence="11 12">
    <name type="scientific">Mycena sanguinolenta</name>
    <dbReference type="NCBI Taxonomy" id="230812"/>
    <lineage>
        <taxon>Eukaryota</taxon>
        <taxon>Fungi</taxon>
        <taxon>Dikarya</taxon>
        <taxon>Basidiomycota</taxon>
        <taxon>Agaricomycotina</taxon>
        <taxon>Agaricomycetes</taxon>
        <taxon>Agaricomycetidae</taxon>
        <taxon>Agaricales</taxon>
        <taxon>Marasmiineae</taxon>
        <taxon>Mycenaceae</taxon>
        <taxon>Mycena</taxon>
    </lineage>
</organism>
<dbReference type="InterPro" id="IPR036812">
    <property type="entry name" value="NAD(P)_OxRdtase_dom_sf"/>
</dbReference>